<dbReference type="Gene3D" id="2.60.120.260">
    <property type="entry name" value="Galactose-binding domain-like"/>
    <property type="match status" value="1"/>
</dbReference>
<dbReference type="Pfam" id="PF06605">
    <property type="entry name" value="Prophage_tail"/>
    <property type="match status" value="1"/>
</dbReference>
<keyword evidence="3" id="KW-0175">Coiled coil</keyword>
<proteinExistence type="predicted"/>
<dbReference type="InterPro" id="IPR010572">
    <property type="entry name" value="Tail_dom"/>
</dbReference>
<dbReference type="NCBIfam" id="TIGR01665">
    <property type="entry name" value="put_anti_recept"/>
    <property type="match status" value="1"/>
</dbReference>
<evidence type="ECO:0000259" key="4">
    <source>
        <dbReference type="PROSITE" id="PS51688"/>
    </source>
</evidence>
<comment type="subcellular location">
    <subcellularLocation>
        <location evidence="1">Virion</location>
    </subcellularLocation>
</comment>
<feature type="domain" description="Peptidase S74" evidence="4">
    <location>
        <begin position="1054"/>
        <end position="1162"/>
    </location>
</feature>
<dbReference type="KEGG" id="vg:6803915"/>
<name>B5LPS5_9CAUD</name>
<accession>B5LPS5</accession>
<organism evidence="5 6">
    <name type="scientific">Bacillus phage IEBH</name>
    <dbReference type="NCBI Taxonomy" id="2884422"/>
    <lineage>
        <taxon>Viruses</taxon>
        <taxon>Duplodnaviria</taxon>
        <taxon>Heunggongvirae</taxon>
        <taxon>Uroviricota</taxon>
        <taxon>Caudoviricetes</taxon>
        <taxon>Cecivirus</taxon>
        <taxon>Cecivirus IEBH</taxon>
    </lineage>
</organism>
<dbReference type="PROSITE" id="PS51688">
    <property type="entry name" value="ICA"/>
    <property type="match status" value="1"/>
</dbReference>
<dbReference type="Pfam" id="PF13884">
    <property type="entry name" value="Peptidase_S74"/>
    <property type="match status" value="1"/>
</dbReference>
<dbReference type="InterPro" id="IPR030392">
    <property type="entry name" value="S74_ICA"/>
</dbReference>
<sequence length="1189" mass="132386">MKKVSGDLHIVDFKTKQIIATIQPADYFDDLRHWEIKDNVDILDFKLLEDSPFLDYIQQKNLILKETNPGVITPYVITSIEKDSEAHNFTIYASGEWILLDKEVPLTPREIKSWSAKQYLTFATSHTDWEVGFIEAVGNRSFKIEKPMSPLQFIQQIATLFDNIEIQYRIEIGTGKPRRFIDLVKKRGRETNKEVTLGKDLVGIKRIENSENIITALVPYYIGQDADGNDKLITIESVNNGVQYIVDEAAFQRWNVNGKHQFGFYTPESEKDELTPARLLTLAKTELKKRVSTIVTYEVNSVDISSVFGYEHEDVREGDTIRIIDEGMTPTLYLEARAIAGDNSYKDKHQNKHTFGNYVEIVNQDEALRRLYQKMLSMINDKVSKEWFAALEEKANDTAKKANEAVEESKTAKDLATATKDYMDQNMVDIIESVSPPIAGLKPNKTLWRDISGGKPGILKIWTGEAWDVVVPDVEEVKRDLELTNESMKSKISEKQMQDYLGGLGSTNILFNSAFEDREINPSSGVIISRTPSLSKWSVTATAGTAVTPTTSKRHDGYNSVQIQATGLTGNVFTGISQMTPVASNSGKVVLSAWVFTNSKDSLDQDGYLEIKFRNGLTVVATANVTLKDKLTNGVWTFISVTADVPSSAVTHAEACIGINKNGLIWASQPQFQQGENPSSFMENPKDYANYDQLVGEIAKKVATSEFDSKVSTIETSINQQSDRINLKAEKNDVYNKTDSDGRFGSKAIVDNHTSQLSLMSDEINLRVKNNEIASTINQTAQSVLIQASKIYLDGYIEAKHLKAQTLQGVTIQTAPAGSGANHIRLNAQNLTVYGGGRSRGYLGFIERTDGNIQSALILGNDYETTGTLNGSLVIDQTTINSNVFTNSVASIGIATGRNGNDVIKSSYINFYRYDGAMQINSIGDMSLTNTNGNISLTASSTGGTTGFITLSSSKDINLTAKRGYFNFYTSDNKSFPAMTIKDLAPTAQGDVDFTFANQIMFRMARHPDYVGEGLQIKSATGDAFRDIKLRTLRATENISATGRMWAQEFIPNSSRTLKMDIEDLPFSALDKINSVNIKQYHFIRDVERFESGESITLPINYGMIAEDTDDVFTTPQKDAIKLYSSVAISIQAIQEVDFKVENLQFDHGMLKQEVDTLKEQLEAEKLEKISMKAEIDELKVLVQQLLNK</sequence>
<dbReference type="GeneID" id="6803915"/>
<dbReference type="InterPro" id="IPR007119">
    <property type="entry name" value="Phage_tail_spike_N"/>
</dbReference>
<evidence type="ECO:0000313" key="5">
    <source>
        <dbReference type="EMBL" id="ACH42321.1"/>
    </source>
</evidence>
<evidence type="ECO:0000313" key="6">
    <source>
        <dbReference type="Proteomes" id="UP000002340"/>
    </source>
</evidence>
<feature type="coiled-coil region" evidence="3">
    <location>
        <begin position="1141"/>
        <end position="1189"/>
    </location>
</feature>
<reference evidence="5 6" key="1">
    <citation type="submission" date="2008-07" db="EMBL/GenBank/DDBJ databases">
        <title>Siphoviridae phage from Bacillus thurigiensis.</title>
        <authorList>
            <person name="Dreze P.-A."/>
            <person name="Smeesters P."/>
            <person name="Van Melderen L."/>
        </authorList>
    </citation>
    <scope>NUCLEOTIDE SEQUENCE [LARGE SCALE GENOMIC DNA]</scope>
</reference>
<dbReference type="RefSeq" id="YP_002154389.1">
    <property type="nucleotide sequence ID" value="NC_011167.1"/>
</dbReference>
<dbReference type="GO" id="GO:0098015">
    <property type="term" value="C:virus tail"/>
    <property type="evidence" value="ECO:0007669"/>
    <property type="project" value="UniProtKB-KW"/>
</dbReference>
<evidence type="ECO:0000256" key="2">
    <source>
        <dbReference type="ARBA" id="ARBA00022732"/>
    </source>
</evidence>
<protein>
    <submittedName>
        <fullName evidence="5">Phage minor structural protein</fullName>
    </submittedName>
</protein>
<evidence type="ECO:0000256" key="3">
    <source>
        <dbReference type="SAM" id="Coils"/>
    </source>
</evidence>
<keyword evidence="2" id="KW-1227">Viral tail protein</keyword>
<evidence type="ECO:0000256" key="1">
    <source>
        <dbReference type="ARBA" id="ARBA00004328"/>
    </source>
</evidence>
<dbReference type="Proteomes" id="UP000002340">
    <property type="component" value="Segment"/>
</dbReference>
<keyword evidence="6" id="KW-1185">Reference proteome</keyword>
<dbReference type="EMBL" id="EU874396">
    <property type="protein sequence ID" value="ACH42321.1"/>
    <property type="molecule type" value="Genomic_DNA"/>
</dbReference>
<keyword evidence="2" id="KW-0946">Virion</keyword>